<dbReference type="EMBL" id="BPLR01001508">
    <property type="protein sequence ID" value="GIZ02796.1"/>
    <property type="molecule type" value="Genomic_DNA"/>
</dbReference>
<dbReference type="Pfam" id="PF13927">
    <property type="entry name" value="Ig_3"/>
    <property type="match status" value="1"/>
</dbReference>
<proteinExistence type="predicted"/>
<dbReference type="Proteomes" id="UP001054945">
    <property type="component" value="Unassembled WGS sequence"/>
</dbReference>
<dbReference type="AlphaFoldDB" id="A0AAV4YA10"/>
<evidence type="ECO:0000259" key="1">
    <source>
        <dbReference type="PROSITE" id="PS50835"/>
    </source>
</evidence>
<dbReference type="InterPro" id="IPR013783">
    <property type="entry name" value="Ig-like_fold"/>
</dbReference>
<dbReference type="InterPro" id="IPR036179">
    <property type="entry name" value="Ig-like_dom_sf"/>
</dbReference>
<organism evidence="2 3">
    <name type="scientific">Caerostris extrusa</name>
    <name type="common">Bark spider</name>
    <name type="synonym">Caerostris bankana</name>
    <dbReference type="NCBI Taxonomy" id="172846"/>
    <lineage>
        <taxon>Eukaryota</taxon>
        <taxon>Metazoa</taxon>
        <taxon>Ecdysozoa</taxon>
        <taxon>Arthropoda</taxon>
        <taxon>Chelicerata</taxon>
        <taxon>Arachnida</taxon>
        <taxon>Araneae</taxon>
        <taxon>Araneomorphae</taxon>
        <taxon>Entelegynae</taxon>
        <taxon>Araneoidea</taxon>
        <taxon>Araneidae</taxon>
        <taxon>Caerostris</taxon>
    </lineage>
</organism>
<keyword evidence="3" id="KW-1185">Reference proteome</keyword>
<dbReference type="Gene3D" id="2.60.40.10">
    <property type="entry name" value="Immunoglobulins"/>
    <property type="match status" value="1"/>
</dbReference>
<protein>
    <submittedName>
        <fullName evidence="2">Down syndrome cell adhesion molecule-like protein Dscam2</fullName>
    </submittedName>
</protein>
<feature type="domain" description="Ig-like" evidence="1">
    <location>
        <begin position="49"/>
        <end position="93"/>
    </location>
</feature>
<dbReference type="InterPro" id="IPR007110">
    <property type="entry name" value="Ig-like_dom"/>
</dbReference>
<dbReference type="PROSITE" id="PS50835">
    <property type="entry name" value="IG_LIKE"/>
    <property type="match status" value="1"/>
</dbReference>
<reference evidence="2 3" key="1">
    <citation type="submission" date="2021-06" db="EMBL/GenBank/DDBJ databases">
        <title>Caerostris extrusa draft genome.</title>
        <authorList>
            <person name="Kono N."/>
            <person name="Arakawa K."/>
        </authorList>
    </citation>
    <scope>NUCLEOTIDE SEQUENCE [LARGE SCALE GENOMIC DNA]</scope>
</reference>
<gene>
    <name evidence="2" type="primary">Dscam2_97</name>
    <name evidence="2" type="ORF">CEXT_737651</name>
</gene>
<evidence type="ECO:0000313" key="2">
    <source>
        <dbReference type="EMBL" id="GIZ02796.1"/>
    </source>
</evidence>
<name>A0AAV4YA10_CAEEX</name>
<evidence type="ECO:0000313" key="3">
    <source>
        <dbReference type="Proteomes" id="UP001054945"/>
    </source>
</evidence>
<comment type="caution">
    <text evidence="2">The sequence shown here is derived from an EMBL/GenBank/DDBJ whole genome shotgun (WGS) entry which is preliminary data.</text>
</comment>
<accession>A0AAV4YA10</accession>
<sequence>MTNLHWQMMGIKDYPTYDNIQSFIYLGCLHQNLNLRRIIQINPTGSIPPRITSGRPGILIREGENAELPCTAQGYPVPQYIWYRRRKTTDSCL</sequence>
<dbReference type="SUPFAM" id="SSF48726">
    <property type="entry name" value="Immunoglobulin"/>
    <property type="match status" value="1"/>
</dbReference>